<reference evidence="1" key="1">
    <citation type="submission" date="2017-07" db="EMBL/GenBank/DDBJ databases">
        <title>Taro Niue Genome Assembly and Annotation.</title>
        <authorList>
            <person name="Atibalentja N."/>
            <person name="Keating K."/>
            <person name="Fields C.J."/>
        </authorList>
    </citation>
    <scope>NUCLEOTIDE SEQUENCE</scope>
    <source>
        <strain evidence="1">Niue_2</strain>
        <tissue evidence="1">Leaf</tissue>
    </source>
</reference>
<keyword evidence="2" id="KW-1185">Reference proteome</keyword>
<protein>
    <submittedName>
        <fullName evidence="1">Uncharacterized protein</fullName>
    </submittedName>
</protein>
<sequence>MVGAALEEPPGVVGVVNGEVACETELELDDITLAVPKLCPKPYTWPFLGAPDAATQMTYIPAAAGRGAEVVGPASGGGVEKISSHYSLPSHLKKSHVVLEPYLQVFQIWKRLHFLQFWIRKLPTNGETGVPILEEDIARSDSECEE</sequence>
<comment type="caution">
    <text evidence="1">The sequence shown here is derived from an EMBL/GenBank/DDBJ whole genome shotgun (WGS) entry which is preliminary data.</text>
</comment>
<organism evidence="1 2">
    <name type="scientific">Colocasia esculenta</name>
    <name type="common">Wild taro</name>
    <name type="synonym">Arum esculentum</name>
    <dbReference type="NCBI Taxonomy" id="4460"/>
    <lineage>
        <taxon>Eukaryota</taxon>
        <taxon>Viridiplantae</taxon>
        <taxon>Streptophyta</taxon>
        <taxon>Embryophyta</taxon>
        <taxon>Tracheophyta</taxon>
        <taxon>Spermatophyta</taxon>
        <taxon>Magnoliopsida</taxon>
        <taxon>Liliopsida</taxon>
        <taxon>Araceae</taxon>
        <taxon>Aroideae</taxon>
        <taxon>Colocasieae</taxon>
        <taxon>Colocasia</taxon>
    </lineage>
</organism>
<gene>
    <name evidence="1" type="ORF">Taro_035791</name>
</gene>
<evidence type="ECO:0000313" key="2">
    <source>
        <dbReference type="Proteomes" id="UP000652761"/>
    </source>
</evidence>
<dbReference type="Proteomes" id="UP000652761">
    <property type="component" value="Unassembled WGS sequence"/>
</dbReference>
<dbReference type="AlphaFoldDB" id="A0A843W4V0"/>
<dbReference type="EMBL" id="NMUH01002961">
    <property type="protein sequence ID" value="MQM03016.1"/>
    <property type="molecule type" value="Genomic_DNA"/>
</dbReference>
<proteinExistence type="predicted"/>
<accession>A0A843W4V0</accession>
<name>A0A843W4V0_COLES</name>
<evidence type="ECO:0000313" key="1">
    <source>
        <dbReference type="EMBL" id="MQM03016.1"/>
    </source>
</evidence>